<evidence type="ECO:0000259" key="4">
    <source>
        <dbReference type="Pfam" id="PF05368"/>
    </source>
</evidence>
<comment type="caution">
    <text evidence="5">The sequence shown here is derived from an EMBL/GenBank/DDBJ whole genome shotgun (WGS) entry which is preliminary data.</text>
</comment>
<keyword evidence="2" id="KW-0521">NADP</keyword>
<comment type="similarity">
    <text evidence="1">Belongs to the NmrA-type oxidoreductase family. Isoflavone reductase subfamily.</text>
</comment>
<dbReference type="GO" id="GO:0008483">
    <property type="term" value="F:transaminase activity"/>
    <property type="evidence" value="ECO:0007669"/>
    <property type="project" value="UniProtKB-KW"/>
</dbReference>
<dbReference type="Proteomes" id="UP001396898">
    <property type="component" value="Unassembled WGS sequence"/>
</dbReference>
<organism evidence="5 6">
    <name type="scientific">Apiospora marii</name>
    <dbReference type="NCBI Taxonomy" id="335849"/>
    <lineage>
        <taxon>Eukaryota</taxon>
        <taxon>Fungi</taxon>
        <taxon>Dikarya</taxon>
        <taxon>Ascomycota</taxon>
        <taxon>Pezizomycotina</taxon>
        <taxon>Sordariomycetes</taxon>
        <taxon>Xylariomycetidae</taxon>
        <taxon>Amphisphaeriales</taxon>
        <taxon>Apiosporaceae</taxon>
        <taxon>Apiospora</taxon>
    </lineage>
</organism>
<dbReference type="Gene3D" id="3.40.50.720">
    <property type="entry name" value="NAD(P)-binding Rossmann-like Domain"/>
    <property type="match status" value="1"/>
</dbReference>
<evidence type="ECO:0000256" key="3">
    <source>
        <dbReference type="ARBA" id="ARBA00023002"/>
    </source>
</evidence>
<dbReference type="PANTHER" id="PTHR47706">
    <property type="entry name" value="NMRA-LIKE FAMILY PROTEIN"/>
    <property type="match status" value="1"/>
</dbReference>
<feature type="domain" description="NmrA-like" evidence="4">
    <location>
        <begin position="4"/>
        <end position="262"/>
    </location>
</feature>
<dbReference type="Gene3D" id="3.90.25.10">
    <property type="entry name" value="UDP-galactose 4-epimerase, domain 1"/>
    <property type="match status" value="1"/>
</dbReference>
<name>A0ABR1SC78_9PEZI</name>
<dbReference type="InterPro" id="IPR036291">
    <property type="entry name" value="NAD(P)-bd_dom_sf"/>
</dbReference>
<dbReference type="Pfam" id="PF05368">
    <property type="entry name" value="NmrA"/>
    <property type="match status" value="1"/>
</dbReference>
<dbReference type="PANTHER" id="PTHR47706:SF4">
    <property type="entry name" value="NMRA-LIKE DOMAIN-CONTAINING PROTEIN"/>
    <property type="match status" value="1"/>
</dbReference>
<accession>A0ABR1SC78</accession>
<protein>
    <submittedName>
        <fullName evidence="5">Phosphoserine aminotransferase</fullName>
    </submittedName>
</protein>
<evidence type="ECO:0000256" key="1">
    <source>
        <dbReference type="ARBA" id="ARBA00005725"/>
    </source>
</evidence>
<sequence length="342" mass="38228">MVVVAVAGGLGSLGQLITNALLETGQHEVYVMSRKAVEDDTGRISPLTGERYLPIIQADYSSEDKLQELLTEHKVQVVICAFIMDNDSVSDAQVRLIRAAERSPSVRRFIPTEFNVEYDAGDDVLPYPKKRFHRLARRELEERTRTLEYAYVYPGMFMDYFGLPRVKSVLRPLCFFVDPAHAQAILPTDGGEARMSMTSTTDMARYLALALDLEKWPRVLSTVTSTVTLHELVRLVEKSLGRPLQVRYQPVEALLQHTGADLPSNLEIAEERWTERGGLDQLRALIADLEASVVLGAYDLTQLTDHLDLVKEFHGKAPAPQLIEDLLEEAWGSQSDGVGMSS</sequence>
<evidence type="ECO:0000256" key="2">
    <source>
        <dbReference type="ARBA" id="ARBA00022857"/>
    </source>
</evidence>
<evidence type="ECO:0000313" key="6">
    <source>
        <dbReference type="Proteomes" id="UP001396898"/>
    </source>
</evidence>
<dbReference type="SUPFAM" id="SSF51735">
    <property type="entry name" value="NAD(P)-binding Rossmann-fold domains"/>
    <property type="match status" value="1"/>
</dbReference>
<keyword evidence="5" id="KW-0808">Transferase</keyword>
<keyword evidence="3" id="KW-0560">Oxidoreductase</keyword>
<dbReference type="EMBL" id="JAQQWI010000007">
    <property type="protein sequence ID" value="KAK8029388.1"/>
    <property type="molecule type" value="Genomic_DNA"/>
</dbReference>
<keyword evidence="5" id="KW-0032">Aminotransferase</keyword>
<evidence type="ECO:0000313" key="5">
    <source>
        <dbReference type="EMBL" id="KAK8029388.1"/>
    </source>
</evidence>
<keyword evidence="6" id="KW-1185">Reference proteome</keyword>
<gene>
    <name evidence="5" type="ORF">PG991_006444</name>
</gene>
<reference evidence="5 6" key="1">
    <citation type="submission" date="2023-01" db="EMBL/GenBank/DDBJ databases">
        <title>Analysis of 21 Apiospora genomes using comparative genomics revels a genus with tremendous synthesis potential of carbohydrate active enzymes and secondary metabolites.</title>
        <authorList>
            <person name="Sorensen T."/>
        </authorList>
    </citation>
    <scope>NUCLEOTIDE SEQUENCE [LARGE SCALE GENOMIC DNA]</scope>
    <source>
        <strain evidence="5 6">CBS 20057</strain>
    </source>
</reference>
<dbReference type="InterPro" id="IPR051609">
    <property type="entry name" value="NmrA/Isoflavone_reductase-like"/>
</dbReference>
<dbReference type="InterPro" id="IPR008030">
    <property type="entry name" value="NmrA-like"/>
</dbReference>
<proteinExistence type="inferred from homology"/>